<reference evidence="1 2" key="1">
    <citation type="submission" date="2018-06" db="EMBL/GenBank/DDBJ databases">
        <title>Genomic Encyclopedia of Archaeal and Bacterial Type Strains, Phase II (KMG-II): from individual species to whole genera.</title>
        <authorList>
            <person name="Goeker M."/>
        </authorList>
    </citation>
    <scope>NUCLEOTIDE SEQUENCE [LARGE SCALE GENOMIC DNA]</scope>
    <source>
        <strain evidence="1 2">DSM 25663</strain>
    </source>
</reference>
<keyword evidence="2" id="KW-1185">Reference proteome</keyword>
<protein>
    <submittedName>
        <fullName evidence="1">Uncharacterized protein</fullName>
    </submittedName>
</protein>
<evidence type="ECO:0000313" key="1">
    <source>
        <dbReference type="EMBL" id="RAR73777.1"/>
    </source>
</evidence>
<evidence type="ECO:0000313" key="2">
    <source>
        <dbReference type="Proteomes" id="UP000248840"/>
    </source>
</evidence>
<dbReference type="RefSeq" id="WP_112112579.1">
    <property type="nucleotide sequence ID" value="NZ_QLSZ01000003.1"/>
</dbReference>
<dbReference type="AlphaFoldDB" id="A0A328YTA9"/>
<dbReference type="EMBL" id="QLSZ01000003">
    <property type="protein sequence ID" value="RAR73777.1"/>
    <property type="molecule type" value="Genomic_DNA"/>
</dbReference>
<proteinExistence type="predicted"/>
<gene>
    <name evidence="1" type="ORF">CLV55_10396</name>
</gene>
<sequence>MTKSRNTLNAFTLSELKSQISIKLGFPIVGKTDCLKLSTLLQKKNYGSISVSTLYRLFVNYKGIIPYQNTLDVLSQYLEYSCWANFVDTVEKKSPNRPSPEKIEITNNLLFHCIQYEATKPLTSYFESIEEMDYSFKAKVALEVYDSLLLTKKPELFFSNFSKNKFVKQFVLEDAFDPGFRIKNYDWAFKLYCNNTFDNSKENLQDYVFSQSVLFRHYVLSNNNKEALEIGKKIFIQKPVLSDDLDDIFIFPNIRYRAYKLWYLILINKSRMEIKNYIEELLEYCRTIYIDLDEISRKIVFQTIGEVFCYTTIISKYHVELKTIFKKEFETIPNSVFEKPLKKTLHYFESNGLLFHRPTKS</sequence>
<dbReference type="OrthoDB" id="639802at2"/>
<comment type="caution">
    <text evidence="1">The sequence shown here is derived from an EMBL/GenBank/DDBJ whole genome shotgun (WGS) entry which is preliminary data.</text>
</comment>
<name>A0A328YTA9_9FLAO</name>
<accession>A0A328YTA9</accession>
<dbReference type="Proteomes" id="UP000248840">
    <property type="component" value="Unassembled WGS sequence"/>
</dbReference>
<organism evidence="1 2">
    <name type="scientific">Flavobacterium aciduliphilum</name>
    <dbReference type="NCBI Taxonomy" id="1101402"/>
    <lineage>
        <taxon>Bacteria</taxon>
        <taxon>Pseudomonadati</taxon>
        <taxon>Bacteroidota</taxon>
        <taxon>Flavobacteriia</taxon>
        <taxon>Flavobacteriales</taxon>
        <taxon>Flavobacteriaceae</taxon>
        <taxon>Flavobacterium</taxon>
    </lineage>
</organism>